<dbReference type="SFLD" id="SFLDG01141">
    <property type="entry name" value="C2.B.1:_Sucrose_Phosphatase_Li"/>
    <property type="match status" value="1"/>
</dbReference>
<feature type="domain" description="Glycosyltransferase subfamily 4-like N-terminal" evidence="8">
    <location>
        <begin position="106"/>
        <end position="212"/>
    </location>
</feature>
<evidence type="ECO:0000259" key="8">
    <source>
        <dbReference type="Pfam" id="PF13439"/>
    </source>
</evidence>
<evidence type="ECO:0000256" key="1">
    <source>
        <dbReference type="ARBA" id="ARBA00006530"/>
    </source>
</evidence>
<feature type="domain" description="Glycosyl transferase family 1" evidence="6">
    <location>
        <begin position="228"/>
        <end position="403"/>
    </location>
</feature>
<dbReference type="Pfam" id="PF13439">
    <property type="entry name" value="Glyco_transf_4"/>
    <property type="match status" value="1"/>
</dbReference>
<keyword evidence="3" id="KW-0328">Glycosyltransferase</keyword>
<dbReference type="SFLD" id="SFLDS00003">
    <property type="entry name" value="Haloacid_Dehalogenase"/>
    <property type="match status" value="1"/>
</dbReference>
<dbReference type="Gene3D" id="3.90.1070.10">
    <property type="match status" value="1"/>
</dbReference>
<dbReference type="PANTHER" id="PTHR46039">
    <property type="entry name" value="SUCROSE-PHOSPHATE SYNTHASE 3-RELATED"/>
    <property type="match status" value="1"/>
</dbReference>
<reference evidence="9 10" key="1">
    <citation type="submission" date="2023-08" db="EMBL/GenBank/DDBJ databases">
        <title>genomic of G39.</title>
        <authorList>
            <person name="Wang Y."/>
        </authorList>
    </citation>
    <scope>NUCLEOTIDE SEQUENCE [LARGE SCALE GENOMIC DNA]</scope>
    <source>
        <strain evidence="9 10">G39</strain>
    </source>
</reference>
<keyword evidence="9" id="KW-0378">Hydrolase</keyword>
<dbReference type="InterPro" id="IPR001296">
    <property type="entry name" value="Glyco_trans_1"/>
</dbReference>
<dbReference type="InterPro" id="IPR023214">
    <property type="entry name" value="HAD_sf"/>
</dbReference>
<evidence type="ECO:0000256" key="2">
    <source>
        <dbReference type="ARBA" id="ARBA00012536"/>
    </source>
</evidence>
<dbReference type="InterPro" id="IPR028098">
    <property type="entry name" value="Glyco_trans_4-like_N"/>
</dbReference>
<evidence type="ECO:0000256" key="5">
    <source>
        <dbReference type="ARBA" id="ARBA00047471"/>
    </source>
</evidence>
<evidence type="ECO:0000256" key="3">
    <source>
        <dbReference type="ARBA" id="ARBA00022676"/>
    </source>
</evidence>
<dbReference type="GO" id="GO:0016787">
    <property type="term" value="F:hydrolase activity"/>
    <property type="evidence" value="ECO:0007669"/>
    <property type="project" value="UniProtKB-KW"/>
</dbReference>
<dbReference type="Pfam" id="PF05116">
    <property type="entry name" value="S6PP"/>
    <property type="match status" value="1"/>
</dbReference>
<dbReference type="Proteomes" id="UP001240639">
    <property type="component" value="Unassembled WGS sequence"/>
</dbReference>
<comment type="catalytic activity">
    <reaction evidence="5">
        <text>beta-D-fructose 6-phosphate + UDP-alpha-D-glucose = sucrose 6(F)-phosphate + UDP + H(+)</text>
        <dbReference type="Rhea" id="RHEA:22172"/>
        <dbReference type="ChEBI" id="CHEBI:15378"/>
        <dbReference type="ChEBI" id="CHEBI:57634"/>
        <dbReference type="ChEBI" id="CHEBI:57723"/>
        <dbReference type="ChEBI" id="CHEBI:58223"/>
        <dbReference type="ChEBI" id="CHEBI:58885"/>
        <dbReference type="EC" id="2.4.1.14"/>
    </reaction>
</comment>
<evidence type="ECO:0000313" key="10">
    <source>
        <dbReference type="Proteomes" id="UP001240639"/>
    </source>
</evidence>
<dbReference type="NCBIfam" id="TIGR01484">
    <property type="entry name" value="HAD-SF-IIB"/>
    <property type="match status" value="1"/>
</dbReference>
<gene>
    <name evidence="9" type="ORF">Q9K02_03750</name>
</gene>
<dbReference type="SUPFAM" id="SSF56784">
    <property type="entry name" value="HAD-like"/>
    <property type="match status" value="1"/>
</dbReference>
<dbReference type="InterPro" id="IPR006379">
    <property type="entry name" value="HAD-SF_hydro_IIB"/>
</dbReference>
<dbReference type="EMBL" id="JAVAIM010000001">
    <property type="protein sequence ID" value="MDP4574250.1"/>
    <property type="molecule type" value="Genomic_DNA"/>
</dbReference>
<protein>
    <recommendedName>
        <fullName evidence="2">sucrose-phosphate synthase</fullName>
        <ecNumber evidence="2">2.4.1.14</ecNumber>
    </recommendedName>
</protein>
<feature type="domain" description="Sucrose phosphatase-like" evidence="7">
    <location>
        <begin position="437"/>
        <end position="668"/>
    </location>
</feature>
<keyword evidence="10" id="KW-1185">Reference proteome</keyword>
<evidence type="ECO:0000313" key="9">
    <source>
        <dbReference type="EMBL" id="MDP4574250.1"/>
    </source>
</evidence>
<dbReference type="SUPFAM" id="SSF53756">
    <property type="entry name" value="UDP-Glycosyltransferase/glycogen phosphorylase"/>
    <property type="match status" value="1"/>
</dbReference>
<sequence length="687" mass="75292">MHIVSLALGGCLKAEPVRYGLTEDTGGHITYILGEMEALSRRSDVRIAEIVTRRFDAPDLGTIHAEAVEQVNPKLFITRIDSGEPSYLAKDALRADREAFTQALIAEFRARKRLPDLIHAHFADAADVAIAVEQALGIPFIYTAHSLGLDKRAAMADHSSALEARIAEEDRAIAKARAVVGSSRDECERQLAAYPSARLGKINRLIPGIDRELAKDRLSSANDLIAPFLRDPKKPMVLAIARPVHKKNLVALVEAFGNSATLREKCNLVVLAGLRDSLSSGNLEQQQVQRALVESVDRHDLYGCVAYPKSHTREEVKALYSLAKRTHGVFVNPALMEPYGLTLVEAAAQGLPVVATKVGGPQDIVAELDHGLLVDPCDTSEISTAIERLVTDRSLWNRCSRNALVNSAGMSWDTYAAGFASIAAEILHDAKNEQTPAKLLVSDLDNTLTGCRAGIRRFDKFMQRQNEFGFVIATGRSIVEARRLVRDWSLPVPFAWITSVGTEVYMEDDRGLTLDEGFARQIAAGWDASSIDRILAGHPDLILQPSYEQRDYKRSYFVEDAGRVSRIEQLLRSEGVAARVVFSHGRLLDILPPRAGKAAAMMHVAERIGVPSSHVFAAGDSGNDIDMLTTCENAILVGNHAEELASLAARPNVYRSRRENASGALEGVLAHHRARQRRMRQREGVPA</sequence>
<evidence type="ECO:0000256" key="4">
    <source>
        <dbReference type="ARBA" id="ARBA00022679"/>
    </source>
</evidence>
<dbReference type="InterPro" id="IPR044161">
    <property type="entry name" value="SPS"/>
</dbReference>
<proteinExistence type="inferred from homology"/>
<evidence type="ECO:0000259" key="6">
    <source>
        <dbReference type="Pfam" id="PF00534"/>
    </source>
</evidence>
<evidence type="ECO:0000259" key="7">
    <source>
        <dbReference type="Pfam" id="PF05116"/>
    </source>
</evidence>
<keyword evidence="4" id="KW-0808">Transferase</keyword>
<dbReference type="InterPro" id="IPR036412">
    <property type="entry name" value="HAD-like_sf"/>
</dbReference>
<comment type="similarity">
    <text evidence="1">Belongs to the glycosyltransferase 1 family.</text>
</comment>
<dbReference type="InterPro" id="IPR006380">
    <property type="entry name" value="SPP-like_dom"/>
</dbReference>
<dbReference type="SFLD" id="SFLDG01140">
    <property type="entry name" value="C2.B:_Phosphomannomutase_and_P"/>
    <property type="match status" value="1"/>
</dbReference>
<dbReference type="PANTHER" id="PTHR46039:SF5">
    <property type="entry name" value="SUCROSE-PHOSPHATE SYNTHASE 3-RELATED"/>
    <property type="match status" value="1"/>
</dbReference>
<accession>A0ABT9HMM4</accession>
<organism evidence="9 10">
    <name type="scientific">Qipengyuania profundimaris</name>
    <dbReference type="NCBI Taxonomy" id="3067652"/>
    <lineage>
        <taxon>Bacteria</taxon>
        <taxon>Pseudomonadati</taxon>
        <taxon>Pseudomonadota</taxon>
        <taxon>Alphaproteobacteria</taxon>
        <taxon>Sphingomonadales</taxon>
        <taxon>Erythrobacteraceae</taxon>
        <taxon>Qipengyuania</taxon>
    </lineage>
</organism>
<dbReference type="Gene3D" id="3.40.50.2000">
    <property type="entry name" value="Glycogen Phosphorylase B"/>
    <property type="match status" value="2"/>
</dbReference>
<dbReference type="RefSeq" id="WP_305931683.1">
    <property type="nucleotide sequence ID" value="NZ_JAVAIM010000001.1"/>
</dbReference>
<dbReference type="Pfam" id="PF00534">
    <property type="entry name" value="Glycos_transf_1"/>
    <property type="match status" value="1"/>
</dbReference>
<dbReference type="Gene3D" id="3.40.50.1000">
    <property type="entry name" value="HAD superfamily/HAD-like"/>
    <property type="match status" value="1"/>
</dbReference>
<name>A0ABT9HMM4_9SPHN</name>
<comment type="caution">
    <text evidence="9">The sequence shown here is derived from an EMBL/GenBank/DDBJ whole genome shotgun (WGS) entry which is preliminary data.</text>
</comment>
<dbReference type="EC" id="2.4.1.14" evidence="2"/>